<evidence type="ECO:0000259" key="4">
    <source>
        <dbReference type="Pfam" id="PF00326"/>
    </source>
</evidence>
<dbReference type="SUPFAM" id="SSF53474">
    <property type="entry name" value="alpha/beta-Hydrolases"/>
    <property type="match status" value="1"/>
</dbReference>
<feature type="compositionally biased region" description="Acidic residues" evidence="2">
    <location>
        <begin position="197"/>
        <end position="211"/>
    </location>
</feature>
<dbReference type="PANTHER" id="PTHR42776:SF27">
    <property type="entry name" value="DIPEPTIDYL PEPTIDASE FAMILY MEMBER 6"/>
    <property type="match status" value="1"/>
</dbReference>
<dbReference type="Pfam" id="PF00326">
    <property type="entry name" value="Peptidase_S9"/>
    <property type="match status" value="1"/>
</dbReference>
<keyword evidence="3" id="KW-0732">Signal</keyword>
<sequence>MSHRHTPDLPKILLASALCAWLASAQAQNQPSAESSAASAQAAASAPQALSFADFALWRTIQGTQISADGQWAAYALHHPDEDGELVLRHLGSDKQWRVPRGALPQFSPDSRYVAFTVQVPRAELERAKREKKKGDDLPKPGAGWLDLASGHTEQQAGVKRWAWPEEGPALLALLLEAPRKDSKDGKATAAPTPAGIDDDASADLSPEADQEAPPPQALPGMPGSGEEGASATPSRKVAGTELLVLDLREGAAANTRHNFQDVDAFIWAKQGQRLALSRSLPDKAPASARAAEGVYLWHSATASTQTLASGAGRYRQLRFDDAGRQLAFVSNRAHVAQQPHTPEPREAERTDAPAPTPFELLLWREGQTLAEVIASAGRLGLPPKHGPSEHANLDFSADGARLFFGTAVLRPPLPKGAPEPLKVDLWHWKDPELQSAQKVNAERERQRSLRAVAHISAQGVRLVQLGTEAMPHVQTNDNPRWALGLSDVPYRMQRSWEGFFSDVYVVDMESGESRLLARKLRQAPRLSPAGRYIAGFDAQNRRWLAWESQSGKEIDLSSKLSQSQKLRFEQEEHDTPDLAPPYGLAGWTADDARLVVYDRYDLWALSPQGEAAVNLSRGEGRRHKLELRVLPLEPKGWMDRPLPEQLMLSAVHDTERDSGFYRLDLKSGTAPQRLIYGPQAMMGMIKARSAERVLFTRQSFTEFPDLWSADLWLSQAPQRISEANPQQARFRWGTQELITYKTAKGKTMRALLAKPADFDPKKRYPLMVNFYEKFSGNRYQYVVPAASQNINPSRYVSNGYLVLRPDVDFTIGQPGQSALDSVVPAVRQLIAQGIVDPKRVGVQGHSWGAYQINYLITRTDLFAAASAGASMANMISGYGGIRWGTGLSRAFQYEMGQSRMATTPWQNPQAYVNNSPIFQVHKVKTPYITVHSDEDDAVPYGQAIEFFTALRRLGKEAYWFNYNGEKHALRDRDGVRHYTVHMTEFFDHYLLGAPRPAWMDTPVPYLERGQRNVIPLFKPSTPR</sequence>
<evidence type="ECO:0000313" key="6">
    <source>
        <dbReference type="Proteomes" id="UP001606099"/>
    </source>
</evidence>
<feature type="region of interest" description="Disordered" evidence="2">
    <location>
        <begin position="334"/>
        <end position="353"/>
    </location>
</feature>
<dbReference type="InterPro" id="IPR029058">
    <property type="entry name" value="AB_hydrolase_fold"/>
</dbReference>
<dbReference type="PANTHER" id="PTHR42776">
    <property type="entry name" value="SERINE PEPTIDASE S9 FAMILY MEMBER"/>
    <property type="match status" value="1"/>
</dbReference>
<feature type="region of interest" description="Disordered" evidence="2">
    <location>
        <begin position="127"/>
        <end position="152"/>
    </location>
</feature>
<organism evidence="5 6">
    <name type="scientific">Roseateles rivi</name>
    <dbReference type="NCBI Taxonomy" id="3299028"/>
    <lineage>
        <taxon>Bacteria</taxon>
        <taxon>Pseudomonadati</taxon>
        <taxon>Pseudomonadota</taxon>
        <taxon>Betaproteobacteria</taxon>
        <taxon>Burkholderiales</taxon>
        <taxon>Sphaerotilaceae</taxon>
        <taxon>Roseateles</taxon>
    </lineage>
</organism>
<feature type="compositionally biased region" description="Basic and acidic residues" evidence="2">
    <location>
        <begin position="127"/>
        <end position="139"/>
    </location>
</feature>
<evidence type="ECO:0000256" key="3">
    <source>
        <dbReference type="SAM" id="SignalP"/>
    </source>
</evidence>
<dbReference type="RefSeq" id="WP_394461324.1">
    <property type="nucleotide sequence ID" value="NZ_JBIGHZ010000004.1"/>
</dbReference>
<feature type="chain" id="PRO_5047228058" evidence="3">
    <location>
        <begin position="28"/>
        <end position="1024"/>
    </location>
</feature>
<evidence type="ECO:0000256" key="1">
    <source>
        <dbReference type="ARBA" id="ARBA00022801"/>
    </source>
</evidence>
<dbReference type="Gene3D" id="3.40.50.1820">
    <property type="entry name" value="alpha/beta hydrolase"/>
    <property type="match status" value="1"/>
</dbReference>
<feature type="domain" description="Peptidase S9 prolyl oligopeptidase catalytic" evidence="4">
    <location>
        <begin position="813"/>
        <end position="991"/>
    </location>
</feature>
<protein>
    <submittedName>
        <fullName evidence="5">Prolyl oligopeptidase family serine peptidase</fullName>
    </submittedName>
</protein>
<feature type="signal peptide" evidence="3">
    <location>
        <begin position="1"/>
        <end position="27"/>
    </location>
</feature>
<dbReference type="SUPFAM" id="SSF82171">
    <property type="entry name" value="DPP6 N-terminal domain-like"/>
    <property type="match status" value="1"/>
</dbReference>
<comment type="caution">
    <text evidence="5">The sequence shown here is derived from an EMBL/GenBank/DDBJ whole genome shotgun (WGS) entry which is preliminary data.</text>
</comment>
<dbReference type="EMBL" id="JBIGHZ010000004">
    <property type="protein sequence ID" value="MFG6448772.1"/>
    <property type="molecule type" value="Genomic_DNA"/>
</dbReference>
<proteinExistence type="predicted"/>
<keyword evidence="6" id="KW-1185">Reference proteome</keyword>
<evidence type="ECO:0000256" key="2">
    <source>
        <dbReference type="SAM" id="MobiDB-lite"/>
    </source>
</evidence>
<dbReference type="Proteomes" id="UP001606099">
    <property type="component" value="Unassembled WGS sequence"/>
</dbReference>
<name>A0ABW7FWU1_9BURK</name>
<feature type="region of interest" description="Disordered" evidence="2">
    <location>
        <begin position="181"/>
        <end position="236"/>
    </location>
</feature>
<reference evidence="5 6" key="1">
    <citation type="submission" date="2024-08" db="EMBL/GenBank/DDBJ databases">
        <authorList>
            <person name="Lu H."/>
        </authorList>
    </citation>
    <scope>NUCLEOTIDE SEQUENCE [LARGE SCALE GENOMIC DNA]</scope>
    <source>
        <strain evidence="5 6">BYS180W</strain>
    </source>
</reference>
<dbReference type="InterPro" id="IPR001375">
    <property type="entry name" value="Peptidase_S9_cat"/>
</dbReference>
<gene>
    <name evidence="5" type="ORF">ACG0Z6_11050</name>
</gene>
<evidence type="ECO:0000313" key="5">
    <source>
        <dbReference type="EMBL" id="MFG6448772.1"/>
    </source>
</evidence>
<keyword evidence="1" id="KW-0378">Hydrolase</keyword>
<feature type="compositionally biased region" description="Basic and acidic residues" evidence="2">
    <location>
        <begin position="343"/>
        <end position="352"/>
    </location>
</feature>
<accession>A0ABW7FWU1</accession>